<evidence type="ECO:0000313" key="4">
    <source>
        <dbReference type="Proteomes" id="UP000076842"/>
    </source>
</evidence>
<keyword evidence="4" id="KW-1185">Reference proteome</keyword>
<accession>A0A165CPG8</accession>
<protein>
    <submittedName>
        <fullName evidence="3">Uncharacterized protein</fullName>
    </submittedName>
</protein>
<name>A0A165CPG8_9BASI</name>
<dbReference type="EMBL" id="KV424123">
    <property type="protein sequence ID" value="KZT51148.1"/>
    <property type="molecule type" value="Genomic_DNA"/>
</dbReference>
<sequence length="87" mass="9442">MAAAGVTTRVSRLTLLLVLFAPLAVGWSADGWAKARGRGETNAGRLTRGLPPLPPRRLYNPSRAAQELHWRADPRLPVSSTARAQLM</sequence>
<dbReference type="Proteomes" id="UP000076842">
    <property type="component" value="Unassembled WGS sequence"/>
</dbReference>
<evidence type="ECO:0000313" key="3">
    <source>
        <dbReference type="EMBL" id="KZT51148.1"/>
    </source>
</evidence>
<evidence type="ECO:0000256" key="1">
    <source>
        <dbReference type="SAM" id="MobiDB-lite"/>
    </source>
</evidence>
<dbReference type="AlphaFoldDB" id="A0A165CPG8"/>
<reference evidence="3 4" key="1">
    <citation type="journal article" date="2016" name="Mol. Biol. Evol.">
        <title>Comparative Genomics of Early-Diverging Mushroom-Forming Fungi Provides Insights into the Origins of Lignocellulose Decay Capabilities.</title>
        <authorList>
            <person name="Nagy L.G."/>
            <person name="Riley R."/>
            <person name="Tritt A."/>
            <person name="Adam C."/>
            <person name="Daum C."/>
            <person name="Floudas D."/>
            <person name="Sun H."/>
            <person name="Yadav J.S."/>
            <person name="Pangilinan J."/>
            <person name="Larsson K.H."/>
            <person name="Matsuura K."/>
            <person name="Barry K."/>
            <person name="Labutti K."/>
            <person name="Kuo R."/>
            <person name="Ohm R.A."/>
            <person name="Bhattacharya S.S."/>
            <person name="Shirouzu T."/>
            <person name="Yoshinaga Y."/>
            <person name="Martin F.M."/>
            <person name="Grigoriev I.V."/>
            <person name="Hibbett D.S."/>
        </authorList>
    </citation>
    <scope>NUCLEOTIDE SEQUENCE [LARGE SCALE GENOMIC DNA]</scope>
    <source>
        <strain evidence="3 4">HHB12733</strain>
    </source>
</reference>
<dbReference type="InParanoid" id="A0A165CPG8"/>
<gene>
    <name evidence="3" type="ORF">CALCODRAFT_151454</name>
</gene>
<feature type="signal peptide" evidence="2">
    <location>
        <begin position="1"/>
        <end position="28"/>
    </location>
</feature>
<feature type="chain" id="PRO_5007856101" evidence="2">
    <location>
        <begin position="29"/>
        <end position="87"/>
    </location>
</feature>
<evidence type="ECO:0000256" key="2">
    <source>
        <dbReference type="SAM" id="SignalP"/>
    </source>
</evidence>
<organism evidence="3 4">
    <name type="scientific">Calocera cornea HHB12733</name>
    <dbReference type="NCBI Taxonomy" id="1353952"/>
    <lineage>
        <taxon>Eukaryota</taxon>
        <taxon>Fungi</taxon>
        <taxon>Dikarya</taxon>
        <taxon>Basidiomycota</taxon>
        <taxon>Agaricomycotina</taxon>
        <taxon>Dacrymycetes</taxon>
        <taxon>Dacrymycetales</taxon>
        <taxon>Dacrymycetaceae</taxon>
        <taxon>Calocera</taxon>
    </lineage>
</organism>
<proteinExistence type="predicted"/>
<keyword evidence="2" id="KW-0732">Signal</keyword>
<feature type="region of interest" description="Disordered" evidence="1">
    <location>
        <begin position="36"/>
        <end position="58"/>
    </location>
</feature>